<comment type="subcellular location">
    <subcellularLocation>
        <location evidence="1 7">Nucleus</location>
    </subcellularLocation>
</comment>
<keyword evidence="6 7" id="KW-0131">Cell cycle</keyword>
<sequence>MSQRNSEAPVMSSRTAPQYDDLDNYNVEDLDDPFQSPPPPEAKDSSSTNKRKKAEALGLDEEVEIAKRVRVPRVKLDEALLLSENGIPKLRKRAANLKFKGKGHEFFDAARLLSFYQLWLDDLFPKAKFLDALAMVEKAGHKKQIALKRMDWINEGKPKPWEADEDRTEENAEPTAQKDMTLLVPAEGTGPEQQRPKTPEGGDVPDEDDIYGATLLAPVRSQDKERSRRRTEEPEDDDLDALMAEADAATQAQAQLRQKPAAKPAAEDFADEEAAMAEMDGLW</sequence>
<dbReference type="PANTHER" id="PTHR13220">
    <property type="entry name" value="TIMELESS INTERACTING-RELATED"/>
    <property type="match status" value="1"/>
</dbReference>
<keyword evidence="4" id="KW-0236">DNA replication inhibitor</keyword>
<feature type="compositionally biased region" description="Polar residues" evidence="8">
    <location>
        <begin position="1"/>
        <end position="16"/>
    </location>
</feature>
<evidence type="ECO:0000256" key="3">
    <source>
        <dbReference type="ARBA" id="ARBA00022763"/>
    </source>
</evidence>
<evidence type="ECO:0000259" key="9">
    <source>
        <dbReference type="Pfam" id="PF07962"/>
    </source>
</evidence>
<feature type="compositionally biased region" description="Basic and acidic residues" evidence="8">
    <location>
        <begin position="221"/>
        <end position="232"/>
    </location>
</feature>
<dbReference type="GO" id="GO:0031298">
    <property type="term" value="C:replication fork protection complex"/>
    <property type="evidence" value="ECO:0007669"/>
    <property type="project" value="TreeGrafter"/>
</dbReference>
<dbReference type="GO" id="GO:0031297">
    <property type="term" value="P:replication fork processing"/>
    <property type="evidence" value="ECO:0007669"/>
    <property type="project" value="UniProtKB-UniRule"/>
</dbReference>
<feature type="compositionally biased region" description="Acidic residues" evidence="8">
    <location>
        <begin position="20"/>
        <end position="32"/>
    </location>
</feature>
<evidence type="ECO:0000256" key="1">
    <source>
        <dbReference type="ARBA" id="ARBA00004123"/>
    </source>
</evidence>
<dbReference type="GeneID" id="73332272"/>
<name>A0AA37PFJ5_9PEZI</name>
<reference evidence="10 11" key="1">
    <citation type="submission" date="2022-03" db="EMBL/GenBank/DDBJ databases">
        <title>Genome data of Colletotrichum spp.</title>
        <authorList>
            <person name="Utami Y.D."/>
            <person name="Hiruma K."/>
        </authorList>
    </citation>
    <scope>NUCLEOTIDE SEQUENCE [LARGE SCALE GENOMIC DNA]</scope>
    <source>
        <strain evidence="10 11">MAFF 239500</strain>
    </source>
</reference>
<comment type="function">
    <text evidence="7">Plays an important role in the control of DNA replication and the maintenance of replication fork stability.</text>
</comment>
<evidence type="ECO:0000313" key="11">
    <source>
        <dbReference type="Proteomes" id="UP001055115"/>
    </source>
</evidence>
<dbReference type="GO" id="GO:0003677">
    <property type="term" value="F:DNA binding"/>
    <property type="evidence" value="ECO:0007669"/>
    <property type="project" value="TreeGrafter"/>
</dbReference>
<dbReference type="GO" id="GO:0043111">
    <property type="term" value="P:replication fork arrest"/>
    <property type="evidence" value="ECO:0007669"/>
    <property type="project" value="TreeGrafter"/>
</dbReference>
<feature type="compositionally biased region" description="Low complexity" evidence="8">
    <location>
        <begin position="241"/>
        <end position="264"/>
    </location>
</feature>
<feature type="compositionally biased region" description="Acidic residues" evidence="8">
    <location>
        <begin position="163"/>
        <end position="172"/>
    </location>
</feature>
<gene>
    <name evidence="10" type="ORF">ColSpa_11470</name>
</gene>
<feature type="region of interest" description="Disordered" evidence="8">
    <location>
        <begin position="1"/>
        <end position="57"/>
    </location>
</feature>
<keyword evidence="3 7" id="KW-0227">DNA damage</keyword>
<evidence type="ECO:0000256" key="7">
    <source>
        <dbReference type="RuleBase" id="RU366049"/>
    </source>
</evidence>
<dbReference type="Proteomes" id="UP001055115">
    <property type="component" value="Unassembled WGS sequence"/>
</dbReference>
<comment type="caution">
    <text evidence="10">The sequence shown here is derived from an EMBL/GenBank/DDBJ whole genome shotgun (WGS) entry which is preliminary data.</text>
</comment>
<keyword evidence="5 7" id="KW-0539">Nucleus</keyword>
<evidence type="ECO:0000256" key="2">
    <source>
        <dbReference type="ARBA" id="ARBA00006075"/>
    </source>
</evidence>
<proteinExistence type="inferred from homology"/>
<feature type="region of interest" description="Disordered" evidence="8">
    <location>
        <begin position="156"/>
        <end position="283"/>
    </location>
</feature>
<comment type="similarity">
    <text evidence="2 7">Belongs to the CSM3 family.</text>
</comment>
<feature type="domain" description="Chromosome segregation in meiosis protein 3" evidence="9">
    <location>
        <begin position="75"/>
        <end position="156"/>
    </location>
</feature>
<accession>A0AA37PFJ5</accession>
<dbReference type="InterPro" id="IPR040038">
    <property type="entry name" value="TIPIN/Csm3/Swi3"/>
</dbReference>
<dbReference type="EMBL" id="BQXU01000046">
    <property type="protein sequence ID" value="GKT51289.1"/>
    <property type="molecule type" value="Genomic_DNA"/>
</dbReference>
<evidence type="ECO:0000256" key="5">
    <source>
        <dbReference type="ARBA" id="ARBA00023242"/>
    </source>
</evidence>
<dbReference type="GO" id="GO:0000076">
    <property type="term" value="P:DNA replication checkpoint signaling"/>
    <property type="evidence" value="ECO:0007669"/>
    <property type="project" value="UniProtKB-UniRule"/>
</dbReference>
<keyword evidence="11" id="KW-1185">Reference proteome</keyword>
<evidence type="ECO:0000256" key="4">
    <source>
        <dbReference type="ARBA" id="ARBA00022880"/>
    </source>
</evidence>
<dbReference type="AlphaFoldDB" id="A0AA37PFJ5"/>
<organism evidence="10 11">
    <name type="scientific">Colletotrichum spaethianum</name>
    <dbReference type="NCBI Taxonomy" id="700344"/>
    <lineage>
        <taxon>Eukaryota</taxon>
        <taxon>Fungi</taxon>
        <taxon>Dikarya</taxon>
        <taxon>Ascomycota</taxon>
        <taxon>Pezizomycotina</taxon>
        <taxon>Sordariomycetes</taxon>
        <taxon>Hypocreomycetidae</taxon>
        <taxon>Glomerellales</taxon>
        <taxon>Glomerellaceae</taxon>
        <taxon>Colletotrichum</taxon>
        <taxon>Colletotrichum spaethianum species complex</taxon>
    </lineage>
</organism>
<dbReference type="RefSeq" id="XP_049133639.1">
    <property type="nucleotide sequence ID" value="XM_049277682.1"/>
</dbReference>
<dbReference type="PANTHER" id="PTHR13220:SF11">
    <property type="entry name" value="TIMELESS-INTERACTING PROTEIN"/>
    <property type="match status" value="1"/>
</dbReference>
<dbReference type="GO" id="GO:0006974">
    <property type="term" value="P:DNA damage response"/>
    <property type="evidence" value="ECO:0007669"/>
    <property type="project" value="UniProtKB-KW"/>
</dbReference>
<evidence type="ECO:0000256" key="6">
    <source>
        <dbReference type="ARBA" id="ARBA00023306"/>
    </source>
</evidence>
<evidence type="ECO:0000256" key="8">
    <source>
        <dbReference type="SAM" id="MobiDB-lite"/>
    </source>
</evidence>
<dbReference type="Pfam" id="PF07962">
    <property type="entry name" value="Swi3"/>
    <property type="match status" value="1"/>
</dbReference>
<evidence type="ECO:0000313" key="10">
    <source>
        <dbReference type="EMBL" id="GKT51289.1"/>
    </source>
</evidence>
<dbReference type="InterPro" id="IPR012923">
    <property type="entry name" value="Csm3"/>
</dbReference>
<protein>
    <recommendedName>
        <fullName evidence="7">Chromosome segregation in meiosis protein</fullName>
    </recommendedName>
</protein>